<dbReference type="PROSITE" id="PS50109">
    <property type="entry name" value="HIS_KIN"/>
    <property type="match status" value="1"/>
</dbReference>
<comment type="subcellular location">
    <subcellularLocation>
        <location evidence="2">Membrane</location>
    </subcellularLocation>
</comment>
<keyword evidence="10 11" id="KW-0472">Membrane</keyword>
<comment type="catalytic activity">
    <reaction evidence="1">
        <text>ATP + protein L-histidine = ADP + protein N-phospho-L-histidine.</text>
        <dbReference type="EC" id="2.7.13.3"/>
    </reaction>
</comment>
<keyword evidence="9" id="KW-0902">Two-component regulatory system</keyword>
<dbReference type="SUPFAM" id="SSF47384">
    <property type="entry name" value="Homodimeric domain of signal transducing histidine kinase"/>
    <property type="match status" value="1"/>
</dbReference>
<dbReference type="PROSITE" id="PS50885">
    <property type="entry name" value="HAMP"/>
    <property type="match status" value="1"/>
</dbReference>
<dbReference type="InterPro" id="IPR005467">
    <property type="entry name" value="His_kinase_dom"/>
</dbReference>
<name>A0A9D2SZB0_9FIRM</name>
<sequence>MKRLSLKIKLTLLYTFFMVLATCAVLAILLSLSNREILAGAQSRLERRVQDSADDVTLEDGGLRVDSDFYSVAKDVYLSLYTEDMYFLYGRVPYGFDVQPEIADGRTRRIAEGNTDWYVYDMSFRLAEDYTVYLRGITSVTDAEASFGVTIRFAVILFPLMALVTAVIGYRFTRRTLLPVKQITRTVQKIRADADLSRRIGLKAPEGRERRNRDEIYGLASTFDDMLEELEEVFQREKQFTSDVSHELRTPISVILAQCAECLEDEGLTARQREQLLLIERKAKDMAGMISQLLFLSRADQGRQPLQRETVNVSELTLMTAEEQQLLADAEGRGVRISCDAGSDITACVDETLFIRLLVNLISNAVSYSRPNGKVTVSLSCADGELTGTVCDNGIGISEEDLPHIWERFYRADASRQPGGHSGLGLSMVKWIAEAHGGSVEAESRLGEGSTFTFHMPAGEPEEKN</sequence>
<dbReference type="InterPro" id="IPR003660">
    <property type="entry name" value="HAMP_dom"/>
</dbReference>
<evidence type="ECO:0000256" key="11">
    <source>
        <dbReference type="SAM" id="Phobius"/>
    </source>
</evidence>
<dbReference type="InterPro" id="IPR050428">
    <property type="entry name" value="TCS_sensor_his_kinase"/>
</dbReference>
<feature type="domain" description="Histidine kinase" evidence="12">
    <location>
        <begin position="243"/>
        <end position="460"/>
    </location>
</feature>
<evidence type="ECO:0000256" key="9">
    <source>
        <dbReference type="ARBA" id="ARBA00023012"/>
    </source>
</evidence>
<proteinExistence type="predicted"/>
<dbReference type="InterPro" id="IPR036890">
    <property type="entry name" value="HATPase_C_sf"/>
</dbReference>
<organism evidence="14 15">
    <name type="scientific">Candidatus Mediterraneibacter faecigallinarum</name>
    <dbReference type="NCBI Taxonomy" id="2838669"/>
    <lineage>
        <taxon>Bacteria</taxon>
        <taxon>Bacillati</taxon>
        <taxon>Bacillota</taxon>
        <taxon>Clostridia</taxon>
        <taxon>Lachnospirales</taxon>
        <taxon>Lachnospiraceae</taxon>
        <taxon>Mediterraneibacter</taxon>
    </lineage>
</organism>
<dbReference type="InterPro" id="IPR036097">
    <property type="entry name" value="HisK_dim/P_sf"/>
</dbReference>
<keyword evidence="5" id="KW-0808">Transferase</keyword>
<keyword evidence="7 14" id="KW-0418">Kinase</keyword>
<dbReference type="AlphaFoldDB" id="A0A9D2SZB0"/>
<gene>
    <name evidence="14" type="ORF">H9757_12575</name>
</gene>
<dbReference type="Pfam" id="PF00512">
    <property type="entry name" value="HisKA"/>
    <property type="match status" value="1"/>
</dbReference>
<dbReference type="PANTHER" id="PTHR45436:SF5">
    <property type="entry name" value="SENSOR HISTIDINE KINASE TRCS"/>
    <property type="match status" value="1"/>
</dbReference>
<dbReference type="Proteomes" id="UP000823894">
    <property type="component" value="Unassembled WGS sequence"/>
</dbReference>
<dbReference type="InterPro" id="IPR003594">
    <property type="entry name" value="HATPase_dom"/>
</dbReference>
<feature type="transmembrane region" description="Helical" evidence="11">
    <location>
        <begin position="151"/>
        <end position="172"/>
    </location>
</feature>
<dbReference type="EC" id="2.7.13.3" evidence="3"/>
<dbReference type="SUPFAM" id="SSF55874">
    <property type="entry name" value="ATPase domain of HSP90 chaperone/DNA topoisomerase II/histidine kinase"/>
    <property type="match status" value="1"/>
</dbReference>
<evidence type="ECO:0000259" key="12">
    <source>
        <dbReference type="PROSITE" id="PS50109"/>
    </source>
</evidence>
<dbReference type="CDD" id="cd00082">
    <property type="entry name" value="HisKA"/>
    <property type="match status" value="1"/>
</dbReference>
<accession>A0A9D2SZB0</accession>
<dbReference type="FunFam" id="3.30.565.10:FF:000006">
    <property type="entry name" value="Sensor histidine kinase WalK"/>
    <property type="match status" value="1"/>
</dbReference>
<evidence type="ECO:0000313" key="14">
    <source>
        <dbReference type="EMBL" id="HJC39869.1"/>
    </source>
</evidence>
<dbReference type="SMART" id="SM00388">
    <property type="entry name" value="HisKA"/>
    <property type="match status" value="1"/>
</dbReference>
<evidence type="ECO:0000256" key="1">
    <source>
        <dbReference type="ARBA" id="ARBA00000085"/>
    </source>
</evidence>
<keyword evidence="6 11" id="KW-0812">Transmembrane</keyword>
<dbReference type="CDD" id="cd00075">
    <property type="entry name" value="HATPase"/>
    <property type="match status" value="1"/>
</dbReference>
<evidence type="ECO:0000256" key="5">
    <source>
        <dbReference type="ARBA" id="ARBA00022679"/>
    </source>
</evidence>
<dbReference type="SMART" id="SM00304">
    <property type="entry name" value="HAMP"/>
    <property type="match status" value="1"/>
</dbReference>
<reference evidence="14" key="1">
    <citation type="journal article" date="2021" name="PeerJ">
        <title>Extensive microbial diversity within the chicken gut microbiome revealed by metagenomics and culture.</title>
        <authorList>
            <person name="Gilroy R."/>
            <person name="Ravi A."/>
            <person name="Getino M."/>
            <person name="Pursley I."/>
            <person name="Horton D.L."/>
            <person name="Alikhan N.F."/>
            <person name="Baker D."/>
            <person name="Gharbi K."/>
            <person name="Hall N."/>
            <person name="Watson M."/>
            <person name="Adriaenssens E.M."/>
            <person name="Foster-Nyarko E."/>
            <person name="Jarju S."/>
            <person name="Secka A."/>
            <person name="Antonio M."/>
            <person name="Oren A."/>
            <person name="Chaudhuri R.R."/>
            <person name="La Ragione R."/>
            <person name="Hildebrand F."/>
            <person name="Pallen M.J."/>
        </authorList>
    </citation>
    <scope>NUCLEOTIDE SEQUENCE</scope>
    <source>
        <strain evidence="14">ChiGjej1B1-1692</strain>
    </source>
</reference>
<dbReference type="Pfam" id="PF02518">
    <property type="entry name" value="HATPase_c"/>
    <property type="match status" value="1"/>
</dbReference>
<evidence type="ECO:0000256" key="3">
    <source>
        <dbReference type="ARBA" id="ARBA00012438"/>
    </source>
</evidence>
<feature type="domain" description="HAMP" evidence="13">
    <location>
        <begin position="174"/>
        <end position="235"/>
    </location>
</feature>
<dbReference type="PANTHER" id="PTHR45436">
    <property type="entry name" value="SENSOR HISTIDINE KINASE YKOH"/>
    <property type="match status" value="1"/>
</dbReference>
<dbReference type="Pfam" id="PF00672">
    <property type="entry name" value="HAMP"/>
    <property type="match status" value="1"/>
</dbReference>
<evidence type="ECO:0000256" key="10">
    <source>
        <dbReference type="ARBA" id="ARBA00023136"/>
    </source>
</evidence>
<evidence type="ECO:0000256" key="6">
    <source>
        <dbReference type="ARBA" id="ARBA00022692"/>
    </source>
</evidence>
<dbReference type="SMART" id="SM00387">
    <property type="entry name" value="HATPase_c"/>
    <property type="match status" value="1"/>
</dbReference>
<dbReference type="GO" id="GO:0005886">
    <property type="term" value="C:plasma membrane"/>
    <property type="evidence" value="ECO:0007669"/>
    <property type="project" value="TreeGrafter"/>
</dbReference>
<dbReference type="CDD" id="cd06225">
    <property type="entry name" value="HAMP"/>
    <property type="match status" value="1"/>
</dbReference>
<dbReference type="Gene3D" id="1.10.287.130">
    <property type="match status" value="1"/>
</dbReference>
<dbReference type="Gene3D" id="6.10.340.10">
    <property type="match status" value="1"/>
</dbReference>
<keyword evidence="4" id="KW-0597">Phosphoprotein</keyword>
<protein>
    <recommendedName>
        <fullName evidence="3">histidine kinase</fullName>
        <ecNumber evidence="3">2.7.13.3</ecNumber>
    </recommendedName>
</protein>
<dbReference type="EMBL" id="DWWK01000209">
    <property type="protein sequence ID" value="HJC39869.1"/>
    <property type="molecule type" value="Genomic_DNA"/>
</dbReference>
<evidence type="ECO:0000256" key="7">
    <source>
        <dbReference type="ARBA" id="ARBA00022777"/>
    </source>
</evidence>
<feature type="transmembrane region" description="Helical" evidence="11">
    <location>
        <begin position="12"/>
        <end position="32"/>
    </location>
</feature>
<comment type="caution">
    <text evidence="14">The sequence shown here is derived from an EMBL/GenBank/DDBJ whole genome shotgun (WGS) entry which is preliminary data.</text>
</comment>
<dbReference type="GO" id="GO:0000155">
    <property type="term" value="F:phosphorelay sensor kinase activity"/>
    <property type="evidence" value="ECO:0007669"/>
    <property type="project" value="InterPro"/>
</dbReference>
<dbReference type="PRINTS" id="PR00344">
    <property type="entry name" value="BCTRLSENSOR"/>
</dbReference>
<dbReference type="InterPro" id="IPR003661">
    <property type="entry name" value="HisK_dim/P_dom"/>
</dbReference>
<dbReference type="Gene3D" id="3.30.565.10">
    <property type="entry name" value="Histidine kinase-like ATPase, C-terminal domain"/>
    <property type="match status" value="1"/>
</dbReference>
<keyword evidence="8 11" id="KW-1133">Transmembrane helix</keyword>
<evidence type="ECO:0000256" key="2">
    <source>
        <dbReference type="ARBA" id="ARBA00004370"/>
    </source>
</evidence>
<evidence type="ECO:0000256" key="4">
    <source>
        <dbReference type="ARBA" id="ARBA00022553"/>
    </source>
</evidence>
<evidence type="ECO:0000259" key="13">
    <source>
        <dbReference type="PROSITE" id="PS50885"/>
    </source>
</evidence>
<dbReference type="InterPro" id="IPR004358">
    <property type="entry name" value="Sig_transdc_His_kin-like_C"/>
</dbReference>
<evidence type="ECO:0000256" key="8">
    <source>
        <dbReference type="ARBA" id="ARBA00022989"/>
    </source>
</evidence>
<evidence type="ECO:0000313" key="15">
    <source>
        <dbReference type="Proteomes" id="UP000823894"/>
    </source>
</evidence>
<reference evidence="14" key="2">
    <citation type="submission" date="2021-04" db="EMBL/GenBank/DDBJ databases">
        <authorList>
            <person name="Gilroy R."/>
        </authorList>
    </citation>
    <scope>NUCLEOTIDE SEQUENCE</scope>
    <source>
        <strain evidence="14">ChiGjej1B1-1692</strain>
    </source>
</reference>